<comment type="similarity">
    <text evidence="3">Belongs to the glycosyl hydrolase 18 family. Chitinase class II subfamily.</text>
</comment>
<keyword evidence="8" id="KW-1015">Disulfide bond</keyword>
<evidence type="ECO:0000256" key="7">
    <source>
        <dbReference type="ARBA" id="ARBA00023024"/>
    </source>
</evidence>
<keyword evidence="5" id="KW-0964">Secreted</keyword>
<dbReference type="InterPro" id="IPR001579">
    <property type="entry name" value="Glyco_hydro_18_chit_AS"/>
</dbReference>
<evidence type="ECO:0000256" key="11">
    <source>
        <dbReference type="ARBA" id="ARBA00023326"/>
    </source>
</evidence>
<name>A0A445CIJ4_ARAHY</name>
<keyword evidence="9" id="KW-0119">Carbohydrate metabolism</keyword>
<feature type="domain" description="GH18" evidence="15">
    <location>
        <begin position="71"/>
        <end position="348"/>
    </location>
</feature>
<evidence type="ECO:0000256" key="6">
    <source>
        <dbReference type="ARBA" id="ARBA00022801"/>
    </source>
</evidence>
<keyword evidence="10 13" id="KW-0326">Glycosidase</keyword>
<keyword evidence="6 13" id="KW-0378">Hydrolase</keyword>
<dbReference type="AlphaFoldDB" id="A0A445CIJ4"/>
<dbReference type="PANTHER" id="PTHR45708">
    <property type="entry name" value="ENDOCHITINASE"/>
    <property type="match status" value="1"/>
</dbReference>
<protein>
    <recommendedName>
        <fullName evidence="12">Acidic endochitinase</fullName>
        <ecNumber evidence="4">3.2.1.14</ecNumber>
    </recommendedName>
</protein>
<evidence type="ECO:0000256" key="8">
    <source>
        <dbReference type="ARBA" id="ARBA00023157"/>
    </source>
</evidence>
<dbReference type="PROSITE" id="PS01095">
    <property type="entry name" value="GH18_1"/>
    <property type="match status" value="1"/>
</dbReference>
<dbReference type="InterPro" id="IPR050542">
    <property type="entry name" value="Glycosyl_Hydrlase18_Chitinase"/>
</dbReference>
<proteinExistence type="inferred from homology"/>
<comment type="catalytic activity">
    <reaction evidence="1">
        <text>Random endo-hydrolysis of N-acetyl-beta-D-glucosaminide (1-&gt;4)-beta-linkages in chitin and chitodextrins.</text>
        <dbReference type="EC" id="3.2.1.14"/>
    </reaction>
</comment>
<dbReference type="SUPFAM" id="SSF51445">
    <property type="entry name" value="(Trans)glycosidases"/>
    <property type="match status" value="1"/>
</dbReference>
<dbReference type="InterPro" id="IPR001223">
    <property type="entry name" value="Glyco_hydro18_cat"/>
</dbReference>
<evidence type="ECO:0000256" key="3">
    <source>
        <dbReference type="ARBA" id="ARBA00009121"/>
    </source>
</evidence>
<evidence type="ECO:0000256" key="1">
    <source>
        <dbReference type="ARBA" id="ARBA00000822"/>
    </source>
</evidence>
<dbReference type="PROSITE" id="PS51910">
    <property type="entry name" value="GH18_2"/>
    <property type="match status" value="1"/>
</dbReference>
<dbReference type="FunFam" id="3.20.20.80:FF:000015">
    <property type="entry name" value="Acidic endochitinase SE2"/>
    <property type="match status" value="1"/>
</dbReference>
<dbReference type="Pfam" id="PF00704">
    <property type="entry name" value="Glyco_hydro_18"/>
    <property type="match status" value="1"/>
</dbReference>
<dbReference type="InterPro" id="IPR017853">
    <property type="entry name" value="GH"/>
</dbReference>
<dbReference type="GO" id="GO:0008843">
    <property type="term" value="F:endochitinase activity"/>
    <property type="evidence" value="ECO:0007669"/>
    <property type="project" value="UniProtKB-EC"/>
</dbReference>
<evidence type="ECO:0000256" key="13">
    <source>
        <dbReference type="RuleBase" id="RU000489"/>
    </source>
</evidence>
<evidence type="ECO:0000256" key="2">
    <source>
        <dbReference type="ARBA" id="ARBA00004239"/>
    </source>
</evidence>
<accession>A0A445CIJ4</accession>
<evidence type="ECO:0000256" key="5">
    <source>
        <dbReference type="ARBA" id="ARBA00022525"/>
    </source>
</evidence>
<dbReference type="PANTHER" id="PTHR45708:SF21">
    <property type="entry name" value="ACIDIC ENDOCHITINASE"/>
    <property type="match status" value="1"/>
</dbReference>
<evidence type="ECO:0000256" key="9">
    <source>
        <dbReference type="ARBA" id="ARBA00023277"/>
    </source>
</evidence>
<keyword evidence="14" id="KW-0472">Membrane</keyword>
<gene>
    <name evidence="16" type="ORF">Ahy_A07g037346</name>
</gene>
<dbReference type="GO" id="GO:0006032">
    <property type="term" value="P:chitin catabolic process"/>
    <property type="evidence" value="ECO:0007669"/>
    <property type="project" value="UniProtKB-KW"/>
</dbReference>
<reference evidence="16 17" key="1">
    <citation type="submission" date="2019-01" db="EMBL/GenBank/DDBJ databases">
        <title>Sequencing of cultivated peanut Arachis hypogaea provides insights into genome evolution and oil improvement.</title>
        <authorList>
            <person name="Chen X."/>
        </authorList>
    </citation>
    <scope>NUCLEOTIDE SEQUENCE [LARGE SCALE GENOMIC DNA]</scope>
    <source>
        <strain evidence="17">cv. Fuhuasheng</strain>
        <tissue evidence="16">Leaves</tissue>
    </source>
</reference>
<dbReference type="GO" id="GO:0005576">
    <property type="term" value="C:extracellular region"/>
    <property type="evidence" value="ECO:0007669"/>
    <property type="project" value="UniProtKB-SubCell"/>
</dbReference>
<keyword evidence="14" id="KW-0812">Transmembrane</keyword>
<comment type="subcellular location">
    <subcellularLocation>
        <location evidence="2">Secreted</location>
        <location evidence="2">Extracellular space</location>
    </subcellularLocation>
</comment>
<keyword evidence="11" id="KW-0624">Polysaccharide degradation</keyword>
<dbReference type="Proteomes" id="UP000289738">
    <property type="component" value="Chromosome A07"/>
</dbReference>
<dbReference type="Gene3D" id="3.20.20.80">
    <property type="entry name" value="Glycosidases"/>
    <property type="match status" value="1"/>
</dbReference>
<evidence type="ECO:0000256" key="4">
    <source>
        <dbReference type="ARBA" id="ARBA00012729"/>
    </source>
</evidence>
<evidence type="ECO:0000256" key="14">
    <source>
        <dbReference type="SAM" id="Phobius"/>
    </source>
</evidence>
<dbReference type="STRING" id="3818.A0A445CIJ4"/>
<keyword evidence="17" id="KW-1185">Reference proteome</keyword>
<evidence type="ECO:0000313" key="17">
    <source>
        <dbReference type="Proteomes" id="UP000289738"/>
    </source>
</evidence>
<sequence length="461" mass="50991">MFGCWQRKLKGKEYSMTRLKSEAFGIAKVSCPIEAAKYCVDKTETKMIKRILHSSLLFLLLLENSVADSNNDIAIYWGQNDGEGTLTETCATGKYSYVILAFLNNFGNGTVPTINLASHCDPLMDGCKTLSTDIKNCQMQGIKVLLSIGGADGNYSLASSDDAKNVSDYLWNGFLGGKSSPSSRPLGDAVLDGIDFDIEISPPQHWEELARYLESHSTPARKVYLSAAPQCPFPDAELGIALSTEVFDYVWIQFYNNPGCEYEDGDVNNLLNSWNQWTKSVKNGKVFLGLPASREAASNGYVPVNVLVTDILPAITKSPNYGGVMLWTTYYDKQTGYSNYIRSFSCTQQNHTECRGNDEHKANKWWIWLMVGVGAAFAITCFILCLCCVSRRKDKSQVDGKLDKKISFTEPNGVNPNKTENIKVEERTSNEVKVFSFESNIAASNNFSSINKVGEGDFGPV</sequence>
<evidence type="ECO:0000256" key="10">
    <source>
        <dbReference type="ARBA" id="ARBA00023295"/>
    </source>
</evidence>
<organism evidence="16 17">
    <name type="scientific">Arachis hypogaea</name>
    <name type="common">Peanut</name>
    <dbReference type="NCBI Taxonomy" id="3818"/>
    <lineage>
        <taxon>Eukaryota</taxon>
        <taxon>Viridiplantae</taxon>
        <taxon>Streptophyta</taxon>
        <taxon>Embryophyta</taxon>
        <taxon>Tracheophyta</taxon>
        <taxon>Spermatophyta</taxon>
        <taxon>Magnoliopsida</taxon>
        <taxon>eudicotyledons</taxon>
        <taxon>Gunneridae</taxon>
        <taxon>Pentapetalae</taxon>
        <taxon>rosids</taxon>
        <taxon>fabids</taxon>
        <taxon>Fabales</taxon>
        <taxon>Fabaceae</taxon>
        <taxon>Papilionoideae</taxon>
        <taxon>50 kb inversion clade</taxon>
        <taxon>dalbergioids sensu lato</taxon>
        <taxon>Dalbergieae</taxon>
        <taxon>Pterocarpus clade</taxon>
        <taxon>Arachis</taxon>
    </lineage>
</organism>
<evidence type="ECO:0000259" key="15">
    <source>
        <dbReference type="PROSITE" id="PS51910"/>
    </source>
</evidence>
<comment type="caution">
    <text evidence="16">The sequence shown here is derived from an EMBL/GenBank/DDBJ whole genome shotgun (WGS) entry which is preliminary data.</text>
</comment>
<keyword evidence="7" id="KW-0146">Chitin degradation</keyword>
<dbReference type="EC" id="3.2.1.14" evidence="4"/>
<dbReference type="CDD" id="cd02877">
    <property type="entry name" value="GH18_hevamine_XipI_class_III"/>
    <property type="match status" value="1"/>
</dbReference>
<feature type="transmembrane region" description="Helical" evidence="14">
    <location>
        <begin position="365"/>
        <end position="389"/>
    </location>
</feature>
<dbReference type="GO" id="GO:0000272">
    <property type="term" value="P:polysaccharide catabolic process"/>
    <property type="evidence" value="ECO:0007669"/>
    <property type="project" value="UniProtKB-KW"/>
</dbReference>
<evidence type="ECO:0000256" key="12">
    <source>
        <dbReference type="ARBA" id="ARBA00073139"/>
    </source>
</evidence>
<keyword evidence="14" id="KW-1133">Transmembrane helix</keyword>
<evidence type="ECO:0000313" key="16">
    <source>
        <dbReference type="EMBL" id="RYR50720.1"/>
    </source>
</evidence>
<dbReference type="EMBL" id="SDMP01000007">
    <property type="protein sequence ID" value="RYR50720.1"/>
    <property type="molecule type" value="Genomic_DNA"/>
</dbReference>
<dbReference type="InterPro" id="IPR045321">
    <property type="entry name" value="Cts1-like"/>
</dbReference>